<evidence type="ECO:0000256" key="2">
    <source>
        <dbReference type="PROSITE-ProRule" id="PRU00703"/>
    </source>
</evidence>
<dbReference type="AlphaFoldDB" id="A0A9E2F120"/>
<evidence type="ECO:0000313" key="4">
    <source>
        <dbReference type="EMBL" id="MBT9144297.1"/>
    </source>
</evidence>
<dbReference type="SUPFAM" id="SSF55874">
    <property type="entry name" value="ATPase domain of HSP90 chaperone/DNA topoisomerase II/histidine kinase"/>
    <property type="match status" value="1"/>
</dbReference>
<evidence type="ECO:0000259" key="3">
    <source>
        <dbReference type="PROSITE" id="PS51371"/>
    </source>
</evidence>
<dbReference type="SUPFAM" id="SSF54631">
    <property type="entry name" value="CBS-domain pair"/>
    <property type="match status" value="1"/>
</dbReference>
<keyword evidence="4" id="KW-0418">Kinase</keyword>
<comment type="caution">
    <text evidence="4">The sequence shown here is derived from an EMBL/GenBank/DDBJ whole genome shotgun (WGS) entry which is preliminary data.</text>
</comment>
<dbReference type="PANTHER" id="PTHR48108:SF26">
    <property type="entry name" value="CBS DOMAIN-CONTAINING PROTEIN DDB_G0289609"/>
    <property type="match status" value="1"/>
</dbReference>
<dbReference type="Gene3D" id="3.10.580.10">
    <property type="entry name" value="CBS-domain"/>
    <property type="match status" value="1"/>
</dbReference>
<dbReference type="InterPro" id="IPR000644">
    <property type="entry name" value="CBS_dom"/>
</dbReference>
<protein>
    <submittedName>
        <fullName evidence="4">Serine/threonine-protein kinase RsbT</fullName>
        <ecNumber evidence="4">2.7.11.1</ecNumber>
    </submittedName>
</protein>
<name>A0A9E2F120_PSYF1</name>
<dbReference type="Gene3D" id="3.30.565.10">
    <property type="entry name" value="Histidine kinase-like ATPase, C-terminal domain"/>
    <property type="match status" value="1"/>
</dbReference>
<dbReference type="InterPro" id="IPR036890">
    <property type="entry name" value="HATPase_C_sf"/>
</dbReference>
<proteinExistence type="predicted"/>
<dbReference type="CDD" id="cd02205">
    <property type="entry name" value="CBS_pair_SF"/>
    <property type="match status" value="1"/>
</dbReference>
<evidence type="ECO:0000313" key="5">
    <source>
        <dbReference type="Proteomes" id="UP000811545"/>
    </source>
</evidence>
<dbReference type="Pfam" id="PF00571">
    <property type="entry name" value="CBS"/>
    <property type="match status" value="2"/>
</dbReference>
<evidence type="ECO:0000256" key="1">
    <source>
        <dbReference type="ARBA" id="ARBA00022737"/>
    </source>
</evidence>
<dbReference type="GO" id="GO:0004674">
    <property type="term" value="F:protein serine/threonine kinase activity"/>
    <property type="evidence" value="ECO:0007669"/>
    <property type="project" value="UniProtKB-EC"/>
</dbReference>
<dbReference type="EMBL" id="QLTW01000003">
    <property type="protein sequence ID" value="MBT9144297.1"/>
    <property type="molecule type" value="Genomic_DNA"/>
</dbReference>
<dbReference type="SMART" id="SM00116">
    <property type="entry name" value="CBS"/>
    <property type="match status" value="2"/>
</dbReference>
<sequence>MTMDSEVTNKLGPDILSYSVEKVMVRNIPQVTPYWQMRHIKELMRIRRLDGVPVTDDEGHLLGIISISDLIICIENKDLEAPVSKYMTTPVKCLILSKTLIEALREMNRFKYGRLPVVDEEFKVIGVVYWWSLFAFLQEALDTSMVVKKTIPSEGVISYTYQVLGRDFVHAGNASLQMRKSLQQLSIDPKDLRRTGIIAYEAEMNIIIHADKGFLQVKINSEKIEVTAEDKGPGISDVSLAMQEGFTTAPDYIREMGFGAGMGLPNIKRNSDIFQIDSRVGVGTKVYSVVNLIRRLK</sequence>
<keyword evidence="4" id="KW-0808">Transferase</keyword>
<dbReference type="InterPro" id="IPR003594">
    <property type="entry name" value="HATPase_dom"/>
</dbReference>
<dbReference type="EC" id="2.7.11.1" evidence="4"/>
<keyword evidence="2" id="KW-0129">CBS domain</keyword>
<feature type="domain" description="CBS" evidence="3">
    <location>
        <begin position="87"/>
        <end position="143"/>
    </location>
</feature>
<dbReference type="InterPro" id="IPR051462">
    <property type="entry name" value="CBS_domain-containing"/>
</dbReference>
<keyword evidence="1" id="KW-0677">Repeat</keyword>
<reference evidence="4 5" key="1">
    <citation type="journal article" date="2021" name="bioRxiv">
        <title>Unique metabolic strategies in Hadean analogues reveal hints for primordial physiology.</title>
        <authorList>
            <person name="Nobu M.K."/>
            <person name="Nakai R."/>
            <person name="Tamazawa S."/>
            <person name="Mori H."/>
            <person name="Toyoda A."/>
            <person name="Ijiri A."/>
            <person name="Suzuki S."/>
            <person name="Kurokawa K."/>
            <person name="Kamagata Y."/>
            <person name="Tamaki H."/>
        </authorList>
    </citation>
    <scope>NUCLEOTIDE SEQUENCE [LARGE SCALE GENOMIC DNA]</scope>
    <source>
        <strain evidence="4">BS525</strain>
    </source>
</reference>
<dbReference type="Proteomes" id="UP000811545">
    <property type="component" value="Unassembled WGS sequence"/>
</dbReference>
<gene>
    <name evidence="4" type="primary">rsbT</name>
    <name evidence="4" type="ORF">DDT42_00129</name>
</gene>
<dbReference type="Pfam" id="PF02518">
    <property type="entry name" value="HATPase_c"/>
    <property type="match status" value="1"/>
</dbReference>
<dbReference type="PANTHER" id="PTHR48108">
    <property type="entry name" value="CBS DOMAIN-CONTAINING PROTEIN CBSX2, CHLOROPLASTIC"/>
    <property type="match status" value="1"/>
</dbReference>
<dbReference type="PROSITE" id="PS51371">
    <property type="entry name" value="CBS"/>
    <property type="match status" value="2"/>
</dbReference>
<feature type="domain" description="CBS" evidence="3">
    <location>
        <begin position="24"/>
        <end position="80"/>
    </location>
</feature>
<organism evidence="4 5">
    <name type="scientific">Psychracetigena formicireducens</name>
    <dbReference type="NCBI Taxonomy" id="2986056"/>
    <lineage>
        <taxon>Bacteria</taxon>
        <taxon>Bacillati</taxon>
        <taxon>Candidatus Lithacetigenota</taxon>
        <taxon>Candidatus Psychracetigena</taxon>
    </lineage>
</organism>
<dbReference type="InterPro" id="IPR046342">
    <property type="entry name" value="CBS_dom_sf"/>
</dbReference>
<accession>A0A9E2F120</accession>